<evidence type="ECO:0000256" key="3">
    <source>
        <dbReference type="ARBA" id="ARBA00022692"/>
    </source>
</evidence>
<evidence type="ECO:0000259" key="9">
    <source>
        <dbReference type="Pfam" id="PF12704"/>
    </source>
</evidence>
<feature type="transmembrane region" description="Helical" evidence="7">
    <location>
        <begin position="322"/>
        <end position="344"/>
    </location>
</feature>
<keyword evidence="11" id="KW-1185">Reference proteome</keyword>
<evidence type="ECO:0000256" key="5">
    <source>
        <dbReference type="ARBA" id="ARBA00023136"/>
    </source>
</evidence>
<reference evidence="10 11" key="1">
    <citation type="submission" date="2021-12" db="EMBL/GenBank/DDBJ databases">
        <title>Discovery of the Pendulisporaceae a myxobacterial family with distinct sporulation behavior and unique specialized metabolism.</title>
        <authorList>
            <person name="Garcia R."/>
            <person name="Popoff A."/>
            <person name="Bader C.D."/>
            <person name="Loehr J."/>
            <person name="Walesch S."/>
            <person name="Walt C."/>
            <person name="Boldt J."/>
            <person name="Bunk B."/>
            <person name="Haeckl F.J.F.P.J."/>
            <person name="Gunesch A.P."/>
            <person name="Birkelbach J."/>
            <person name="Nuebel U."/>
            <person name="Pietschmann T."/>
            <person name="Bach T."/>
            <person name="Mueller R."/>
        </authorList>
    </citation>
    <scope>NUCLEOTIDE SEQUENCE [LARGE SCALE GENOMIC DNA]</scope>
    <source>
        <strain evidence="10 11">MSr12523</strain>
    </source>
</reference>
<dbReference type="EMBL" id="CP089982">
    <property type="protein sequence ID" value="WXA89921.1"/>
    <property type="molecule type" value="Genomic_DNA"/>
</dbReference>
<feature type="domain" description="ABC3 transporter permease C-terminal" evidence="8">
    <location>
        <begin position="281"/>
        <end position="394"/>
    </location>
</feature>
<dbReference type="PANTHER" id="PTHR30572">
    <property type="entry name" value="MEMBRANE COMPONENT OF TRANSPORTER-RELATED"/>
    <property type="match status" value="1"/>
</dbReference>
<evidence type="ECO:0000313" key="10">
    <source>
        <dbReference type="EMBL" id="WXA89921.1"/>
    </source>
</evidence>
<keyword evidence="4 7" id="KW-1133">Transmembrane helix</keyword>
<organism evidence="10 11">
    <name type="scientific">Pendulispora brunnea</name>
    <dbReference type="NCBI Taxonomy" id="2905690"/>
    <lineage>
        <taxon>Bacteria</taxon>
        <taxon>Pseudomonadati</taxon>
        <taxon>Myxococcota</taxon>
        <taxon>Myxococcia</taxon>
        <taxon>Myxococcales</taxon>
        <taxon>Sorangiineae</taxon>
        <taxon>Pendulisporaceae</taxon>
        <taxon>Pendulispora</taxon>
    </lineage>
</organism>
<evidence type="ECO:0000256" key="7">
    <source>
        <dbReference type="SAM" id="Phobius"/>
    </source>
</evidence>
<evidence type="ECO:0000313" key="11">
    <source>
        <dbReference type="Proteomes" id="UP001379533"/>
    </source>
</evidence>
<keyword evidence="2" id="KW-1003">Cell membrane</keyword>
<sequence length="401" mass="42783">MWLETWFMALRALRRNTMRSALTMLGIVIGVGSVIAMVTLGRGATALVTQEVASLGTNMLIVSPGAMRRGPVSGTARSFDLDDVRALSREVPGLTGIAPVTNASVLAMHGSANFNTTANGTTNDYFRVRNLRILSGRDFSESELDAGIPVCVLGETVRRQLFGPANPIGDTIRLGTVTCNVIGLLEPKGRSTFGHDQDDLLILPIRAVQRRLTGNSYIGTIFATVADEASIHRAKDTLRAVLRERRRTRVQEEDDFSLDDTREIAKSAGNVTQTLTAFLAAVAAVSLLVGGIGIMNIMLVSVTERTREIGTRLAIGALGRDVLLQFLVEAIFLCALGGVAGVALGLGGSYAASRMLRMPFAIDVPLVVAAFGFSAGLGVVFGFLPARKAARLHPIEALRHE</sequence>
<keyword evidence="3 7" id="KW-0812">Transmembrane</keyword>
<dbReference type="PANTHER" id="PTHR30572:SF4">
    <property type="entry name" value="ABC TRANSPORTER PERMEASE YTRF"/>
    <property type="match status" value="1"/>
</dbReference>
<comment type="similarity">
    <text evidence="6">Belongs to the ABC-4 integral membrane protein family.</text>
</comment>
<evidence type="ECO:0000256" key="2">
    <source>
        <dbReference type="ARBA" id="ARBA00022475"/>
    </source>
</evidence>
<dbReference type="Pfam" id="PF02687">
    <property type="entry name" value="FtsX"/>
    <property type="match status" value="1"/>
</dbReference>
<name>A0ABZ2JU77_9BACT</name>
<gene>
    <name evidence="10" type="ORF">LZC95_25875</name>
</gene>
<dbReference type="InterPro" id="IPR050250">
    <property type="entry name" value="Macrolide_Exporter_MacB"/>
</dbReference>
<feature type="domain" description="MacB-like periplasmic core" evidence="9">
    <location>
        <begin position="20"/>
        <end position="240"/>
    </location>
</feature>
<feature type="transmembrane region" description="Helical" evidence="7">
    <location>
        <begin position="21"/>
        <end position="40"/>
    </location>
</feature>
<evidence type="ECO:0000259" key="8">
    <source>
        <dbReference type="Pfam" id="PF02687"/>
    </source>
</evidence>
<keyword evidence="5 7" id="KW-0472">Membrane</keyword>
<accession>A0ABZ2JU77</accession>
<dbReference type="Proteomes" id="UP001379533">
    <property type="component" value="Chromosome"/>
</dbReference>
<evidence type="ECO:0000256" key="4">
    <source>
        <dbReference type="ARBA" id="ARBA00022989"/>
    </source>
</evidence>
<evidence type="ECO:0000256" key="1">
    <source>
        <dbReference type="ARBA" id="ARBA00004651"/>
    </source>
</evidence>
<comment type="subcellular location">
    <subcellularLocation>
        <location evidence="1">Cell membrane</location>
        <topology evidence="1">Multi-pass membrane protein</topology>
    </subcellularLocation>
</comment>
<dbReference type="InterPro" id="IPR003838">
    <property type="entry name" value="ABC3_permease_C"/>
</dbReference>
<dbReference type="InterPro" id="IPR025857">
    <property type="entry name" value="MacB_PCD"/>
</dbReference>
<dbReference type="RefSeq" id="WP_394840535.1">
    <property type="nucleotide sequence ID" value="NZ_CP089982.1"/>
</dbReference>
<protein>
    <submittedName>
        <fullName evidence="10">ABC transporter permease</fullName>
    </submittedName>
</protein>
<evidence type="ECO:0000256" key="6">
    <source>
        <dbReference type="ARBA" id="ARBA00038076"/>
    </source>
</evidence>
<feature type="transmembrane region" description="Helical" evidence="7">
    <location>
        <begin position="364"/>
        <end position="384"/>
    </location>
</feature>
<proteinExistence type="inferred from homology"/>
<feature type="transmembrane region" description="Helical" evidence="7">
    <location>
        <begin position="277"/>
        <end position="302"/>
    </location>
</feature>
<dbReference type="Pfam" id="PF12704">
    <property type="entry name" value="MacB_PCD"/>
    <property type="match status" value="1"/>
</dbReference>